<dbReference type="OMA" id="WQAMDVV"/>
<evidence type="ECO:0000256" key="6">
    <source>
        <dbReference type="SAM" id="Phobius"/>
    </source>
</evidence>
<dbReference type="CDD" id="cd07722">
    <property type="entry name" value="LACTB2-like_MBL-fold"/>
    <property type="match status" value="1"/>
</dbReference>
<reference evidence="10" key="1">
    <citation type="submission" date="2017-02" db="UniProtKB">
        <authorList>
            <consortium name="WormBaseParasite"/>
        </authorList>
    </citation>
    <scope>IDENTIFICATION</scope>
</reference>
<evidence type="ECO:0000256" key="3">
    <source>
        <dbReference type="ARBA" id="ARBA00022801"/>
    </source>
</evidence>
<evidence type="ECO:0000313" key="9">
    <source>
        <dbReference type="Proteomes" id="UP000276776"/>
    </source>
</evidence>
<dbReference type="FunFam" id="3.60.15.10:FF:000017">
    <property type="entry name" value="Lactamase beta 2"/>
    <property type="match status" value="1"/>
</dbReference>
<protein>
    <recommendedName>
        <fullName evidence="5">Beta-lactamase-like protein 2 homolog</fullName>
    </recommendedName>
</protein>
<keyword evidence="6" id="KW-0812">Transmembrane</keyword>
<dbReference type="GO" id="GO:0004521">
    <property type="term" value="F:RNA endonuclease activity"/>
    <property type="evidence" value="ECO:0007669"/>
    <property type="project" value="TreeGrafter"/>
</dbReference>
<gene>
    <name evidence="8" type="ORF">TCLT_LOCUS7146</name>
</gene>
<feature type="transmembrane region" description="Helical" evidence="6">
    <location>
        <begin position="20"/>
        <end position="41"/>
    </location>
</feature>
<dbReference type="InterPro" id="IPR001279">
    <property type="entry name" value="Metallo-B-lactamas"/>
</dbReference>
<keyword evidence="3" id="KW-0378">Hydrolase</keyword>
<dbReference type="Gene3D" id="3.60.15.10">
    <property type="entry name" value="Ribonuclease Z/Hydroxyacylglutathione hydrolase-like"/>
    <property type="match status" value="1"/>
</dbReference>
<keyword evidence="9" id="KW-1185">Reference proteome</keyword>
<dbReference type="Pfam" id="PF00753">
    <property type="entry name" value="Lactamase_B"/>
    <property type="match status" value="1"/>
</dbReference>
<dbReference type="InterPro" id="IPR050662">
    <property type="entry name" value="Sec-metab_biosynth-thioest"/>
</dbReference>
<organism evidence="10">
    <name type="scientific">Thelazia callipaeda</name>
    <name type="common">Oriental eyeworm</name>
    <name type="synonym">Parasitic nematode</name>
    <dbReference type="NCBI Taxonomy" id="103827"/>
    <lineage>
        <taxon>Eukaryota</taxon>
        <taxon>Metazoa</taxon>
        <taxon>Ecdysozoa</taxon>
        <taxon>Nematoda</taxon>
        <taxon>Chromadorea</taxon>
        <taxon>Rhabditida</taxon>
        <taxon>Spirurina</taxon>
        <taxon>Spiruromorpha</taxon>
        <taxon>Thelazioidea</taxon>
        <taxon>Thelaziidae</taxon>
        <taxon>Thelazia</taxon>
    </lineage>
</organism>
<dbReference type="InterPro" id="IPR036866">
    <property type="entry name" value="RibonucZ/Hydroxyglut_hydro"/>
</dbReference>
<dbReference type="GO" id="GO:0016787">
    <property type="term" value="F:hydrolase activity"/>
    <property type="evidence" value="ECO:0007669"/>
    <property type="project" value="UniProtKB-KW"/>
</dbReference>
<evidence type="ECO:0000256" key="2">
    <source>
        <dbReference type="ARBA" id="ARBA00022723"/>
    </source>
</evidence>
<comment type="similarity">
    <text evidence="1">Belongs to the metallo-beta-lactamase superfamily. Glyoxalase II family.</text>
</comment>
<keyword evidence="6" id="KW-1133">Transmembrane helix</keyword>
<dbReference type="Gene3D" id="1.10.10.10">
    <property type="entry name" value="Winged helix-like DNA-binding domain superfamily/Winged helix DNA-binding domain"/>
    <property type="match status" value="1"/>
</dbReference>
<dbReference type="AlphaFoldDB" id="A0A0N5D2N9"/>
<feature type="domain" description="Metallo-beta-lactamase" evidence="7">
    <location>
        <begin position="76"/>
        <end position="238"/>
    </location>
</feature>
<sequence>MESNYYWKKLTSHTTLLLNSISDAIYISVLFIAYLFGKLFLSKKKSDLSVMDSISQLSTKVVRILGHNPGPFTLQGTNTYLVGSSNERILIDCGESGVQSYVDDLIKALGDATITSIICTHWHQDHVGGILDIFKHVTNGPVPVYKFERTDYPVTKEIIYNYITPGHVIKSPGVTLRCIATPGHTSDHMSIYFEEEKSLFSGDCILGEGTSIFEDLHDYMHSLKILSNLNIIRIYPGHGKVIEKGLEKISEYINHREKREDEILETLKRLSIASCVRDIPWSVKLGAVNNVRKHLIKLEKENRIRQIGFDNYCLK</sequence>
<dbReference type="PANTHER" id="PTHR23131:SF0">
    <property type="entry name" value="ENDORIBONUCLEASE LACTB2"/>
    <property type="match status" value="1"/>
</dbReference>
<evidence type="ECO:0000256" key="4">
    <source>
        <dbReference type="ARBA" id="ARBA00022833"/>
    </source>
</evidence>
<keyword evidence="6" id="KW-0472">Membrane</keyword>
<dbReference type="SMART" id="SM00849">
    <property type="entry name" value="Lactamase_B"/>
    <property type="match status" value="1"/>
</dbReference>
<dbReference type="PANTHER" id="PTHR23131">
    <property type="entry name" value="ENDORIBONUCLEASE LACTB2"/>
    <property type="match status" value="1"/>
</dbReference>
<evidence type="ECO:0000313" key="10">
    <source>
        <dbReference type="WBParaSite" id="TCLT_0000715701-mRNA-1"/>
    </source>
</evidence>
<dbReference type="STRING" id="103827.A0A0N5D2N9"/>
<dbReference type="GO" id="GO:0046872">
    <property type="term" value="F:metal ion binding"/>
    <property type="evidence" value="ECO:0007669"/>
    <property type="project" value="UniProtKB-KW"/>
</dbReference>
<dbReference type="WBParaSite" id="TCLT_0000715701-mRNA-1">
    <property type="protein sequence ID" value="TCLT_0000715701-mRNA-1"/>
    <property type="gene ID" value="TCLT_0000715701"/>
</dbReference>
<dbReference type="OrthoDB" id="17458at2759"/>
<evidence type="ECO:0000259" key="7">
    <source>
        <dbReference type="SMART" id="SM00849"/>
    </source>
</evidence>
<dbReference type="SUPFAM" id="SSF56281">
    <property type="entry name" value="Metallo-hydrolase/oxidoreductase"/>
    <property type="match status" value="1"/>
</dbReference>
<dbReference type="EMBL" id="UYYF01004479">
    <property type="protein sequence ID" value="VDN04576.1"/>
    <property type="molecule type" value="Genomic_DNA"/>
</dbReference>
<name>A0A0N5D2N9_THECL</name>
<evidence type="ECO:0000256" key="5">
    <source>
        <dbReference type="ARBA" id="ARBA00069358"/>
    </source>
</evidence>
<keyword evidence="4" id="KW-0862">Zinc</keyword>
<evidence type="ECO:0000313" key="8">
    <source>
        <dbReference type="EMBL" id="VDN04576.1"/>
    </source>
</evidence>
<dbReference type="GO" id="GO:0003727">
    <property type="term" value="F:single-stranded RNA binding"/>
    <property type="evidence" value="ECO:0007669"/>
    <property type="project" value="TreeGrafter"/>
</dbReference>
<keyword evidence="2" id="KW-0479">Metal-binding</keyword>
<accession>A0A0N5D2N9</accession>
<dbReference type="Proteomes" id="UP000276776">
    <property type="component" value="Unassembled WGS sequence"/>
</dbReference>
<reference evidence="8 9" key="2">
    <citation type="submission" date="2018-11" db="EMBL/GenBank/DDBJ databases">
        <authorList>
            <consortium name="Pathogen Informatics"/>
        </authorList>
    </citation>
    <scope>NUCLEOTIDE SEQUENCE [LARGE SCALE GENOMIC DNA]</scope>
</reference>
<dbReference type="GO" id="GO:0005759">
    <property type="term" value="C:mitochondrial matrix"/>
    <property type="evidence" value="ECO:0007669"/>
    <property type="project" value="TreeGrafter"/>
</dbReference>
<dbReference type="InterPro" id="IPR047921">
    <property type="entry name" value="LACTB2-like_MBL-fold"/>
</dbReference>
<dbReference type="InterPro" id="IPR036388">
    <property type="entry name" value="WH-like_DNA-bd_sf"/>
</dbReference>
<proteinExistence type="inferred from homology"/>
<evidence type="ECO:0000256" key="1">
    <source>
        <dbReference type="ARBA" id="ARBA00006759"/>
    </source>
</evidence>